<feature type="non-terminal residue" evidence="6">
    <location>
        <position position="1"/>
    </location>
</feature>
<dbReference type="OrthoDB" id="4140098at2"/>
<evidence type="ECO:0000313" key="6">
    <source>
        <dbReference type="EMBL" id="OLF05214.1"/>
    </source>
</evidence>
<dbReference type="GO" id="GO:0003677">
    <property type="term" value="F:DNA binding"/>
    <property type="evidence" value="ECO:0007669"/>
    <property type="project" value="UniProtKB-KW"/>
</dbReference>
<keyword evidence="2" id="KW-0805">Transcription regulation</keyword>
<dbReference type="PROSITE" id="PS50931">
    <property type="entry name" value="HTH_LYSR"/>
    <property type="match status" value="1"/>
</dbReference>
<evidence type="ECO:0000256" key="2">
    <source>
        <dbReference type="ARBA" id="ARBA00023015"/>
    </source>
</evidence>
<name>A0A1Q8BSX4_9PSEU</name>
<dbReference type="InterPro" id="IPR036388">
    <property type="entry name" value="WH-like_DNA-bd_sf"/>
</dbReference>
<comment type="similarity">
    <text evidence="1">Belongs to the LysR transcriptional regulatory family.</text>
</comment>
<sequence>RRLGVTLLTRTSRSVELTGPGQVLLAEGRRILTALDAAANRTRRAAEPTLVLALKPGGDAGLLAKILARCSGEATPDVRVRFCGVGEQRSMLLRGEADVALLHLPGEDTAGLATQTLLVDRKIVLLPSTHPLADRPALRRADLAGEDVFTWTDGCPSTGGPIRDTAQVGQLVALGQLIAVLPASFADHLPPELTAVPLTDGATSTLALAWPEESRSRSLAAFLLLAAEVAPAAT</sequence>
<evidence type="ECO:0000256" key="1">
    <source>
        <dbReference type="ARBA" id="ARBA00009437"/>
    </source>
</evidence>
<dbReference type="Gene3D" id="3.40.190.10">
    <property type="entry name" value="Periplasmic binding protein-like II"/>
    <property type="match status" value="2"/>
</dbReference>
<keyword evidence="7" id="KW-1185">Reference proteome</keyword>
<evidence type="ECO:0000256" key="4">
    <source>
        <dbReference type="ARBA" id="ARBA00023163"/>
    </source>
</evidence>
<dbReference type="Pfam" id="PF03466">
    <property type="entry name" value="LysR_substrate"/>
    <property type="match status" value="1"/>
</dbReference>
<comment type="caution">
    <text evidence="6">The sequence shown here is derived from an EMBL/GenBank/DDBJ whole genome shotgun (WGS) entry which is preliminary data.</text>
</comment>
<keyword evidence="4" id="KW-0804">Transcription</keyword>
<dbReference type="STRING" id="1912961.BU204_37320"/>
<evidence type="ECO:0000256" key="3">
    <source>
        <dbReference type="ARBA" id="ARBA00023125"/>
    </source>
</evidence>
<feature type="domain" description="HTH lysR-type" evidence="5">
    <location>
        <begin position="1"/>
        <end position="18"/>
    </location>
</feature>
<dbReference type="EMBL" id="MSIE01000144">
    <property type="protein sequence ID" value="OLF05214.1"/>
    <property type="molecule type" value="Genomic_DNA"/>
</dbReference>
<accession>A0A1Q8BSX4</accession>
<evidence type="ECO:0000313" key="7">
    <source>
        <dbReference type="Proteomes" id="UP000185596"/>
    </source>
</evidence>
<proteinExistence type="inferred from homology"/>
<reference evidence="6 7" key="1">
    <citation type="submission" date="2016-12" db="EMBL/GenBank/DDBJ databases">
        <title>The draft genome sequence of Actinophytocola sp. 11-183.</title>
        <authorList>
            <person name="Wang W."/>
            <person name="Yuan L."/>
        </authorList>
    </citation>
    <scope>NUCLEOTIDE SEQUENCE [LARGE SCALE GENOMIC DNA]</scope>
    <source>
        <strain evidence="6 7">11-183</strain>
    </source>
</reference>
<dbReference type="CDD" id="cd08414">
    <property type="entry name" value="PBP2_LTTR_aromatics_like"/>
    <property type="match status" value="1"/>
</dbReference>
<keyword evidence="3" id="KW-0238">DNA-binding</keyword>
<dbReference type="InterPro" id="IPR005119">
    <property type="entry name" value="LysR_subst-bd"/>
</dbReference>
<organism evidence="6 7">
    <name type="scientific">Actinophytocola xanthii</name>
    <dbReference type="NCBI Taxonomy" id="1912961"/>
    <lineage>
        <taxon>Bacteria</taxon>
        <taxon>Bacillati</taxon>
        <taxon>Actinomycetota</taxon>
        <taxon>Actinomycetes</taxon>
        <taxon>Pseudonocardiales</taxon>
        <taxon>Pseudonocardiaceae</taxon>
    </lineage>
</organism>
<dbReference type="GO" id="GO:0032993">
    <property type="term" value="C:protein-DNA complex"/>
    <property type="evidence" value="ECO:0007669"/>
    <property type="project" value="TreeGrafter"/>
</dbReference>
<dbReference type="Gene3D" id="3.40.190.290">
    <property type="match status" value="1"/>
</dbReference>
<dbReference type="Gene3D" id="1.10.10.10">
    <property type="entry name" value="Winged helix-like DNA-binding domain superfamily/Winged helix DNA-binding domain"/>
    <property type="match status" value="1"/>
</dbReference>
<dbReference type="RefSeq" id="WP_075130509.1">
    <property type="nucleotide sequence ID" value="NZ_MSIE01000144.1"/>
</dbReference>
<dbReference type="GO" id="GO:0003700">
    <property type="term" value="F:DNA-binding transcription factor activity"/>
    <property type="evidence" value="ECO:0007669"/>
    <property type="project" value="InterPro"/>
</dbReference>
<dbReference type="PANTHER" id="PTHR30346:SF0">
    <property type="entry name" value="HCA OPERON TRANSCRIPTIONAL ACTIVATOR HCAR"/>
    <property type="match status" value="1"/>
</dbReference>
<protein>
    <recommendedName>
        <fullName evidence="5">HTH lysR-type domain-containing protein</fullName>
    </recommendedName>
</protein>
<dbReference type="Proteomes" id="UP000185596">
    <property type="component" value="Unassembled WGS sequence"/>
</dbReference>
<gene>
    <name evidence="6" type="ORF">BU204_37320</name>
</gene>
<dbReference type="InterPro" id="IPR000847">
    <property type="entry name" value="LysR_HTH_N"/>
</dbReference>
<dbReference type="PANTHER" id="PTHR30346">
    <property type="entry name" value="TRANSCRIPTIONAL DUAL REGULATOR HCAR-RELATED"/>
    <property type="match status" value="1"/>
</dbReference>
<dbReference type="AlphaFoldDB" id="A0A1Q8BSX4"/>
<evidence type="ECO:0000259" key="5">
    <source>
        <dbReference type="PROSITE" id="PS50931"/>
    </source>
</evidence>
<dbReference type="SUPFAM" id="SSF53850">
    <property type="entry name" value="Periplasmic binding protein-like II"/>
    <property type="match status" value="1"/>
</dbReference>